<reference evidence="1" key="1">
    <citation type="submission" date="2021-01" db="EMBL/GenBank/DDBJ databases">
        <authorList>
            <person name="Li R."/>
            <person name="Bekaert M."/>
        </authorList>
    </citation>
    <scope>NUCLEOTIDE SEQUENCE</scope>
    <source>
        <strain evidence="1">Farmed</strain>
    </source>
</reference>
<comment type="caution">
    <text evidence="1">The sequence shown here is derived from an EMBL/GenBank/DDBJ whole genome shotgun (WGS) entry which is preliminary data.</text>
</comment>
<protein>
    <submittedName>
        <fullName evidence="1">Uncharacterized protein</fullName>
    </submittedName>
</protein>
<organism evidence="1 2">
    <name type="scientific">Acanthosepion pharaonis</name>
    <name type="common">Pharaoh cuttlefish</name>
    <name type="synonym">Sepia pharaonis</name>
    <dbReference type="NCBI Taxonomy" id="158019"/>
    <lineage>
        <taxon>Eukaryota</taxon>
        <taxon>Metazoa</taxon>
        <taxon>Spiralia</taxon>
        <taxon>Lophotrochozoa</taxon>
        <taxon>Mollusca</taxon>
        <taxon>Cephalopoda</taxon>
        <taxon>Coleoidea</taxon>
        <taxon>Decapodiformes</taxon>
        <taxon>Sepiida</taxon>
        <taxon>Sepiina</taxon>
        <taxon>Sepiidae</taxon>
        <taxon>Acanthosepion</taxon>
    </lineage>
</organism>
<gene>
    <name evidence="1" type="ORF">SPHA_69108</name>
</gene>
<dbReference type="EMBL" id="CAHIKZ030005063">
    <property type="protein sequence ID" value="CAE1318646.1"/>
    <property type="molecule type" value="Genomic_DNA"/>
</dbReference>
<proteinExistence type="predicted"/>
<dbReference type="Proteomes" id="UP000597762">
    <property type="component" value="Unassembled WGS sequence"/>
</dbReference>
<evidence type="ECO:0000313" key="2">
    <source>
        <dbReference type="Proteomes" id="UP000597762"/>
    </source>
</evidence>
<dbReference type="AlphaFoldDB" id="A0A812E6N1"/>
<sequence>MIHLNCPHQSLRDISFLFARISFLTFPKLTFRRIPHITWKELIGNNEILSWRSLPNIKTTFLQQRGILLNFSCQHQGYLPLTSQSTRYSLGRLFPSSGLPSFDIANTEVFSWTSLPNIRATFNQHRQQRGLLLDVSSQHRDDLPSTSQTTRYSLESLFLTILLQHRQQRGVLLDVSSQHQGYLLSTLPTTRFSLGRLLPKSRLPSFNITSAW</sequence>
<accession>A0A812E6N1</accession>
<evidence type="ECO:0000313" key="1">
    <source>
        <dbReference type="EMBL" id="CAE1318646.1"/>
    </source>
</evidence>
<name>A0A812E6N1_ACAPH</name>
<keyword evidence="2" id="KW-1185">Reference proteome</keyword>